<dbReference type="Pfam" id="PF00781">
    <property type="entry name" value="DAGK_cat"/>
    <property type="match status" value="1"/>
</dbReference>
<dbReference type="InterPro" id="IPR016064">
    <property type="entry name" value="NAD/diacylglycerol_kinase_sf"/>
</dbReference>
<evidence type="ECO:0000259" key="1">
    <source>
        <dbReference type="PROSITE" id="PS50146"/>
    </source>
</evidence>
<dbReference type="GO" id="GO:0016301">
    <property type="term" value="F:kinase activity"/>
    <property type="evidence" value="ECO:0007669"/>
    <property type="project" value="UniProtKB-KW"/>
</dbReference>
<dbReference type="Proteomes" id="UP001143400">
    <property type="component" value="Unassembled WGS sequence"/>
</dbReference>
<gene>
    <name evidence="2" type="ORF">GCM10008170_33640</name>
    <name evidence="3" type="ORF">JOD31_003703</name>
</gene>
<feature type="domain" description="DAGKc" evidence="1">
    <location>
        <begin position="40"/>
        <end position="126"/>
    </location>
</feature>
<reference evidence="2" key="3">
    <citation type="submission" date="2023-01" db="EMBL/GenBank/DDBJ databases">
        <authorList>
            <person name="Sun Q."/>
            <person name="Evtushenko L."/>
        </authorList>
    </citation>
    <scope>NUCLEOTIDE SEQUENCE</scope>
    <source>
        <strain evidence="2">VKM B-1606</strain>
    </source>
</reference>
<reference evidence="3 4" key="2">
    <citation type="submission" date="2021-01" db="EMBL/GenBank/DDBJ databases">
        <title>Genomic Encyclopedia of Type Strains, Phase IV (KMG-IV): sequencing the most valuable type-strain genomes for metagenomic binning, comparative biology and taxonomic classification.</title>
        <authorList>
            <person name="Goeker M."/>
        </authorList>
    </citation>
    <scope>NUCLEOTIDE SEQUENCE [LARGE SCALE GENOMIC DNA]</scope>
    <source>
        <strain evidence="3 4">DSM 6130</strain>
    </source>
</reference>
<evidence type="ECO:0000313" key="2">
    <source>
        <dbReference type="EMBL" id="GLK57344.1"/>
    </source>
</evidence>
<keyword evidence="4" id="KW-1185">Reference proteome</keyword>
<dbReference type="SUPFAM" id="SSF111331">
    <property type="entry name" value="NAD kinase/diacylglycerol kinase-like"/>
    <property type="match status" value="1"/>
</dbReference>
<sequence>MTTLGVLANAKSWRGVEGLVGAPGVVAETPDGIDGYAPAIARLKAGGVGVIAIAGGDGTLREALTALIAAYDGAPPPIAFVPRGKTNVAAADVGGVKDLAGLAAAVASGAPPRRREIRRPMRVTADGVTRYGFVFGCGAFERGVRLANAQVHKRGFAQGVGLGLAVASSISAAFSGAERQAWRSGVAASVAVDGGPAVAQDRFVLLATSLHKLMLGLWPFWGEGEGAIRLLDVAAPPRRLARALLAVGRRSPAPWMAEAGYVSQRADHVALDLAAPFILDGDTFHAGPDRKVEIATGPAVTFVTY</sequence>
<evidence type="ECO:0000313" key="3">
    <source>
        <dbReference type="EMBL" id="MBM7853442.1"/>
    </source>
</evidence>
<dbReference type="EMBL" id="JAFBCY010000005">
    <property type="protein sequence ID" value="MBM7853442.1"/>
    <property type="molecule type" value="Genomic_DNA"/>
</dbReference>
<dbReference type="InterPro" id="IPR017438">
    <property type="entry name" value="ATP-NAD_kinase_N"/>
</dbReference>
<comment type="caution">
    <text evidence="2">The sequence shown here is derived from an EMBL/GenBank/DDBJ whole genome shotgun (WGS) entry which is preliminary data.</text>
</comment>
<evidence type="ECO:0000313" key="5">
    <source>
        <dbReference type="Proteomes" id="UP001143400"/>
    </source>
</evidence>
<dbReference type="PROSITE" id="PS50146">
    <property type="entry name" value="DAGK"/>
    <property type="match status" value="1"/>
</dbReference>
<dbReference type="AlphaFoldDB" id="A0A9W6MTH4"/>
<name>A0A9W6MTH4_9HYPH</name>
<dbReference type="EMBL" id="BSFF01000009">
    <property type="protein sequence ID" value="GLK57344.1"/>
    <property type="molecule type" value="Genomic_DNA"/>
</dbReference>
<proteinExistence type="predicted"/>
<keyword evidence="2" id="KW-0808">Transferase</keyword>
<reference evidence="2" key="1">
    <citation type="journal article" date="2014" name="Int. J. Syst. Evol. Microbiol.">
        <title>Complete genome sequence of Corynebacterium casei LMG S-19264T (=DSM 44701T), isolated from a smear-ripened cheese.</title>
        <authorList>
            <consortium name="US DOE Joint Genome Institute (JGI-PGF)"/>
            <person name="Walter F."/>
            <person name="Albersmeier A."/>
            <person name="Kalinowski J."/>
            <person name="Ruckert C."/>
        </authorList>
    </citation>
    <scope>NUCLEOTIDE SEQUENCE</scope>
    <source>
        <strain evidence="2">VKM B-1606</strain>
    </source>
</reference>
<protein>
    <submittedName>
        <fullName evidence="2">Diacylglycerol kinase</fullName>
    </submittedName>
</protein>
<accession>A0A9W6MTH4</accession>
<dbReference type="Gene3D" id="3.40.50.10330">
    <property type="entry name" value="Probable inorganic polyphosphate/atp-NAD kinase, domain 1"/>
    <property type="match status" value="1"/>
</dbReference>
<dbReference type="InterPro" id="IPR001206">
    <property type="entry name" value="Diacylglycerol_kinase_cat_dom"/>
</dbReference>
<keyword evidence="2" id="KW-0418">Kinase</keyword>
<dbReference type="Proteomes" id="UP000758856">
    <property type="component" value="Unassembled WGS sequence"/>
</dbReference>
<evidence type="ECO:0000313" key="4">
    <source>
        <dbReference type="Proteomes" id="UP000758856"/>
    </source>
</evidence>
<dbReference type="RefSeq" id="WP_204951896.1">
    <property type="nucleotide sequence ID" value="NZ_BSFF01000009.1"/>
</dbReference>
<organism evidence="2 5">
    <name type="scientific">Methylopila capsulata</name>
    <dbReference type="NCBI Taxonomy" id="61654"/>
    <lineage>
        <taxon>Bacteria</taxon>
        <taxon>Pseudomonadati</taxon>
        <taxon>Pseudomonadota</taxon>
        <taxon>Alphaproteobacteria</taxon>
        <taxon>Hyphomicrobiales</taxon>
        <taxon>Methylopilaceae</taxon>
        <taxon>Methylopila</taxon>
    </lineage>
</organism>